<dbReference type="Pfam" id="PF04296">
    <property type="entry name" value="YlxR"/>
    <property type="match status" value="1"/>
</dbReference>
<dbReference type="InterPro" id="IPR037465">
    <property type="entry name" value="YlxR"/>
</dbReference>
<accession>N4WBD3</accession>
<organism evidence="2 3">
    <name type="scientific">Gracilibacillus halophilus YIM-C55.5</name>
    <dbReference type="NCBI Taxonomy" id="1308866"/>
    <lineage>
        <taxon>Bacteria</taxon>
        <taxon>Bacillati</taxon>
        <taxon>Bacillota</taxon>
        <taxon>Bacilli</taxon>
        <taxon>Bacillales</taxon>
        <taxon>Bacillaceae</taxon>
        <taxon>Gracilibacillus</taxon>
    </lineage>
</organism>
<evidence type="ECO:0000259" key="1">
    <source>
        <dbReference type="Pfam" id="PF04296"/>
    </source>
</evidence>
<comment type="caution">
    <text evidence="2">The sequence shown here is derived from an EMBL/GenBank/DDBJ whole genome shotgun (WGS) entry which is preliminary data.</text>
</comment>
<dbReference type="AlphaFoldDB" id="N4WBD3"/>
<keyword evidence="3" id="KW-1185">Reference proteome</keyword>
<dbReference type="PATRIC" id="fig|1308866.3.peg.2086"/>
<dbReference type="SUPFAM" id="SSF64376">
    <property type="entry name" value="YlxR-like"/>
    <property type="match status" value="1"/>
</dbReference>
<feature type="domain" description="YlxR" evidence="1">
    <location>
        <begin position="11"/>
        <end position="84"/>
    </location>
</feature>
<name>N4WBD3_9BACI</name>
<evidence type="ECO:0000313" key="3">
    <source>
        <dbReference type="Proteomes" id="UP000012283"/>
    </source>
</evidence>
<sequence>MPNKKKKVPMRKCVITQEMFPKKSLIRVVRNKEGDVFVDTTGKKNGRGAYVSKDLSVVDQAEQSKELEKHLNASIPTEIYQELRYEIEGDQSG</sequence>
<dbReference type="eggNOG" id="COG2740">
    <property type="taxonomic scope" value="Bacteria"/>
</dbReference>
<gene>
    <name evidence="2" type="ORF">J416_10286</name>
</gene>
<dbReference type="CDD" id="cd00279">
    <property type="entry name" value="YlxR"/>
    <property type="match status" value="1"/>
</dbReference>
<dbReference type="PANTHER" id="PTHR34215">
    <property type="entry name" value="BLL0784 PROTEIN"/>
    <property type="match status" value="1"/>
</dbReference>
<dbReference type="RefSeq" id="WP_003469827.1">
    <property type="nucleotide sequence ID" value="NZ_APML01000040.1"/>
</dbReference>
<dbReference type="PANTHER" id="PTHR34215:SF1">
    <property type="entry name" value="YLXR DOMAIN-CONTAINING PROTEIN"/>
    <property type="match status" value="1"/>
</dbReference>
<dbReference type="EMBL" id="APML01000040">
    <property type="protein sequence ID" value="ENH96549.1"/>
    <property type="molecule type" value="Genomic_DNA"/>
</dbReference>
<dbReference type="Proteomes" id="UP000012283">
    <property type="component" value="Unassembled WGS sequence"/>
</dbReference>
<evidence type="ECO:0000313" key="2">
    <source>
        <dbReference type="EMBL" id="ENH96549.1"/>
    </source>
</evidence>
<protein>
    <recommendedName>
        <fullName evidence="1">YlxR domain-containing protein</fullName>
    </recommendedName>
</protein>
<proteinExistence type="predicted"/>
<dbReference type="InterPro" id="IPR035931">
    <property type="entry name" value="YlxR-like_sf"/>
</dbReference>
<dbReference type="Gene3D" id="3.30.1230.10">
    <property type="entry name" value="YlxR-like"/>
    <property type="match status" value="1"/>
</dbReference>
<reference evidence="2 3" key="1">
    <citation type="submission" date="2013-03" db="EMBL/GenBank/DDBJ databases">
        <title>Draft genome sequence of Gracibacillus halophilus YIM-C55.5, a moderately halophilic and thermophilic organism from the Xiaochaidamu salt lake.</title>
        <authorList>
            <person name="Sugumar T."/>
            <person name="Polireddy D.R."/>
            <person name="Antony A."/>
            <person name="Madhava Y.R."/>
            <person name="Sivakumar N."/>
        </authorList>
    </citation>
    <scope>NUCLEOTIDE SEQUENCE [LARGE SCALE GENOMIC DNA]</scope>
    <source>
        <strain evidence="2 3">YIM-C55.5</strain>
    </source>
</reference>
<dbReference type="InterPro" id="IPR007393">
    <property type="entry name" value="YlxR_dom"/>
</dbReference>
<dbReference type="NCBIfam" id="NF047356">
    <property type="entry name" value="RNA_bind_RnpM"/>
    <property type="match status" value="1"/>
</dbReference>
<dbReference type="OrthoDB" id="9813251at2"/>
<dbReference type="STRING" id="1308866.J416_10286"/>